<dbReference type="AlphaFoldDB" id="A0A1J9QYR4"/>
<organism evidence="4 5">
    <name type="scientific">Diplodia corticola</name>
    <dbReference type="NCBI Taxonomy" id="236234"/>
    <lineage>
        <taxon>Eukaryota</taxon>
        <taxon>Fungi</taxon>
        <taxon>Dikarya</taxon>
        <taxon>Ascomycota</taxon>
        <taxon>Pezizomycotina</taxon>
        <taxon>Dothideomycetes</taxon>
        <taxon>Dothideomycetes incertae sedis</taxon>
        <taxon>Botryosphaeriales</taxon>
        <taxon>Botryosphaeriaceae</taxon>
        <taxon>Diplodia</taxon>
    </lineage>
</organism>
<keyword evidence="5" id="KW-1185">Reference proteome</keyword>
<dbReference type="RefSeq" id="XP_020129398.1">
    <property type="nucleotide sequence ID" value="XM_020274577.1"/>
</dbReference>
<reference evidence="4 5" key="1">
    <citation type="submission" date="2016-10" db="EMBL/GenBank/DDBJ databases">
        <title>Proteomics and genomics reveal pathogen-plant mechanisms compatible with a hemibiotrophic lifestyle of Diplodia corticola.</title>
        <authorList>
            <person name="Fernandes I."/>
            <person name="De Jonge R."/>
            <person name="Van De Peer Y."/>
            <person name="Devreese B."/>
            <person name="Alves A."/>
            <person name="Esteves A.C."/>
        </authorList>
    </citation>
    <scope>NUCLEOTIDE SEQUENCE [LARGE SCALE GENOMIC DNA]</scope>
    <source>
        <strain evidence="4 5">CBS 112549</strain>
    </source>
</reference>
<feature type="signal peptide" evidence="3">
    <location>
        <begin position="1"/>
        <end position="18"/>
    </location>
</feature>
<keyword evidence="2" id="KW-1133">Transmembrane helix</keyword>
<keyword evidence="3" id="KW-0732">Signal</keyword>
<keyword evidence="2" id="KW-0812">Transmembrane</keyword>
<dbReference type="PROSITE" id="PS51257">
    <property type="entry name" value="PROKAR_LIPOPROTEIN"/>
    <property type="match status" value="1"/>
</dbReference>
<evidence type="ECO:0000313" key="5">
    <source>
        <dbReference type="Proteomes" id="UP000183809"/>
    </source>
</evidence>
<accession>A0A1J9QYR4</accession>
<feature type="transmembrane region" description="Helical" evidence="2">
    <location>
        <begin position="168"/>
        <end position="191"/>
    </location>
</feature>
<dbReference type="GeneID" id="31014838"/>
<evidence type="ECO:0000313" key="4">
    <source>
        <dbReference type="EMBL" id="OJD33138.1"/>
    </source>
</evidence>
<keyword evidence="2" id="KW-0472">Membrane</keyword>
<feature type="region of interest" description="Disordered" evidence="1">
    <location>
        <begin position="231"/>
        <end position="285"/>
    </location>
</feature>
<dbReference type="OrthoDB" id="5215637at2759"/>
<evidence type="ECO:0000256" key="1">
    <source>
        <dbReference type="SAM" id="MobiDB-lite"/>
    </source>
</evidence>
<protein>
    <submittedName>
        <fullName evidence="4">Uncharacterized protein</fullName>
    </submittedName>
</protein>
<evidence type="ECO:0000256" key="3">
    <source>
        <dbReference type="SAM" id="SignalP"/>
    </source>
</evidence>
<feature type="chain" id="PRO_5011978335" evidence="3">
    <location>
        <begin position="19"/>
        <end position="285"/>
    </location>
</feature>
<dbReference type="EMBL" id="MNUE01000033">
    <property type="protein sequence ID" value="OJD33138.1"/>
    <property type="molecule type" value="Genomic_DNA"/>
</dbReference>
<evidence type="ECO:0000256" key="2">
    <source>
        <dbReference type="SAM" id="Phobius"/>
    </source>
</evidence>
<sequence>MKLSRISILPCLPSATLSSSCFYPAGNQDEGLVPCSAGTTGSSNSICCNEGETCWSPGLCQAVAVNASVSTQFTRSSCTDPTWQADECMSFCVQERPTTSEPVHYCGNGVFCCDHPDCCDDRAAADQLLTIGVPSATAVASQTAAGAATATATTTRTVTTISKFSAKIAIGVAVPVGAVLVLGVAVGSWVLGRRKGRGEGRGMGMGAAVGAVGGGGGGGVAGVAEVEKGEVEGEGLEEEHRRQRRRGVDVFEIPAGGAPRHTKAELAAAEHVASEVAGQPRSELP</sequence>
<feature type="compositionally biased region" description="Basic and acidic residues" evidence="1">
    <location>
        <begin position="238"/>
        <end position="249"/>
    </location>
</feature>
<comment type="caution">
    <text evidence="4">The sequence shown here is derived from an EMBL/GenBank/DDBJ whole genome shotgun (WGS) entry which is preliminary data.</text>
</comment>
<name>A0A1J9QYR4_9PEZI</name>
<proteinExistence type="predicted"/>
<gene>
    <name evidence="4" type="ORF">BKCO1_3300076</name>
</gene>
<dbReference type="Proteomes" id="UP000183809">
    <property type="component" value="Unassembled WGS sequence"/>
</dbReference>